<protein>
    <submittedName>
        <fullName evidence="1">Uncharacterized protein</fullName>
    </submittedName>
</protein>
<proteinExistence type="predicted"/>
<dbReference type="EMBL" id="BAAARW010000012">
    <property type="protein sequence ID" value="GAA2419943.1"/>
    <property type="molecule type" value="Genomic_DNA"/>
</dbReference>
<dbReference type="Proteomes" id="UP001501231">
    <property type="component" value="Unassembled WGS sequence"/>
</dbReference>
<dbReference type="RefSeq" id="WP_344589928.1">
    <property type="nucleotide sequence ID" value="NZ_BAAARW010000012.1"/>
</dbReference>
<comment type="caution">
    <text evidence="1">The sequence shown here is derived from an EMBL/GenBank/DDBJ whole genome shotgun (WGS) entry which is preliminary data.</text>
</comment>
<keyword evidence="2" id="KW-1185">Reference proteome</keyword>
<name>A0ABN3J1E7_9ACTN</name>
<reference evidence="1 2" key="1">
    <citation type="journal article" date="2019" name="Int. J. Syst. Evol. Microbiol.">
        <title>The Global Catalogue of Microorganisms (GCM) 10K type strain sequencing project: providing services to taxonomists for standard genome sequencing and annotation.</title>
        <authorList>
            <consortium name="The Broad Institute Genomics Platform"/>
            <consortium name="The Broad Institute Genome Sequencing Center for Infectious Disease"/>
            <person name="Wu L."/>
            <person name="Ma J."/>
        </authorList>
    </citation>
    <scope>NUCLEOTIDE SEQUENCE [LARGE SCALE GENOMIC DNA]</scope>
    <source>
        <strain evidence="1 2">JCM 3325</strain>
    </source>
</reference>
<evidence type="ECO:0000313" key="2">
    <source>
        <dbReference type="Proteomes" id="UP001501231"/>
    </source>
</evidence>
<organism evidence="1 2">
    <name type="scientific">Actinomadura vinacea</name>
    <dbReference type="NCBI Taxonomy" id="115336"/>
    <lineage>
        <taxon>Bacteria</taxon>
        <taxon>Bacillati</taxon>
        <taxon>Actinomycetota</taxon>
        <taxon>Actinomycetes</taxon>
        <taxon>Streptosporangiales</taxon>
        <taxon>Thermomonosporaceae</taxon>
        <taxon>Actinomadura</taxon>
    </lineage>
</organism>
<sequence length="85" mass="9524">MNERLEEALGFTWDRAGAKSGIAEHSVERAAWRYQRSLPEYVWDAAVLEGNPFTFPEVQTLMEGITVGGRKVSDERQVINLAEAA</sequence>
<gene>
    <name evidence="1" type="ORF">GCM10010191_33880</name>
</gene>
<accession>A0ABN3J1E7</accession>
<evidence type="ECO:0000313" key="1">
    <source>
        <dbReference type="EMBL" id="GAA2419943.1"/>
    </source>
</evidence>